<dbReference type="AlphaFoldDB" id="A0A1E7FS79"/>
<keyword evidence="2" id="KW-0732">Signal</keyword>
<feature type="signal peptide" evidence="2">
    <location>
        <begin position="1"/>
        <end position="19"/>
    </location>
</feature>
<name>A0A1E7FS79_9STRA</name>
<feature type="transmembrane region" description="Helical" evidence="1">
    <location>
        <begin position="315"/>
        <end position="337"/>
    </location>
</feature>
<evidence type="ECO:0000256" key="1">
    <source>
        <dbReference type="SAM" id="Phobius"/>
    </source>
</evidence>
<gene>
    <name evidence="3" type="ORF">FRACYDRAFT_234640</name>
</gene>
<keyword evidence="1" id="KW-0472">Membrane</keyword>
<dbReference type="EMBL" id="KV784354">
    <property type="protein sequence ID" value="OEU21009.1"/>
    <property type="molecule type" value="Genomic_DNA"/>
</dbReference>
<protein>
    <submittedName>
        <fullName evidence="3">Uncharacterized protein</fullName>
    </submittedName>
</protein>
<keyword evidence="1" id="KW-1133">Transmembrane helix</keyword>
<dbReference type="InParanoid" id="A0A1E7FS79"/>
<accession>A0A1E7FS79</accession>
<evidence type="ECO:0000313" key="4">
    <source>
        <dbReference type="Proteomes" id="UP000095751"/>
    </source>
</evidence>
<keyword evidence="4" id="KW-1185">Reference proteome</keyword>
<proteinExistence type="predicted"/>
<feature type="chain" id="PRO_5009193498" evidence="2">
    <location>
        <begin position="20"/>
        <end position="341"/>
    </location>
</feature>
<dbReference type="Proteomes" id="UP000095751">
    <property type="component" value="Unassembled WGS sequence"/>
</dbReference>
<evidence type="ECO:0000313" key="3">
    <source>
        <dbReference type="EMBL" id="OEU21009.1"/>
    </source>
</evidence>
<keyword evidence="1" id="KW-0812">Transmembrane</keyword>
<dbReference type="KEGG" id="fcy:FRACYDRAFT_234640"/>
<dbReference type="OrthoDB" id="195001at2759"/>
<reference evidence="3 4" key="1">
    <citation type="submission" date="2016-09" db="EMBL/GenBank/DDBJ databases">
        <title>Extensive genetic diversity and differential bi-allelic expression allows diatom success in the polar Southern Ocean.</title>
        <authorList>
            <consortium name="DOE Joint Genome Institute"/>
            <person name="Mock T."/>
            <person name="Otillar R.P."/>
            <person name="Strauss J."/>
            <person name="Dupont C."/>
            <person name="Frickenhaus S."/>
            <person name="Maumus F."/>
            <person name="Mcmullan M."/>
            <person name="Sanges R."/>
            <person name="Schmutz J."/>
            <person name="Toseland A."/>
            <person name="Valas R."/>
            <person name="Veluchamy A."/>
            <person name="Ward B.J."/>
            <person name="Allen A."/>
            <person name="Barry K."/>
            <person name="Falciatore A."/>
            <person name="Ferrante M."/>
            <person name="Fortunato A.E."/>
            <person name="Gloeckner G."/>
            <person name="Gruber A."/>
            <person name="Hipkin R."/>
            <person name="Janech M."/>
            <person name="Kroth P."/>
            <person name="Leese F."/>
            <person name="Lindquist E."/>
            <person name="Lyon B.R."/>
            <person name="Martin J."/>
            <person name="Mayer C."/>
            <person name="Parker M."/>
            <person name="Quesneville H."/>
            <person name="Raymond J."/>
            <person name="Uhlig C."/>
            <person name="Valentin K.U."/>
            <person name="Worden A.Z."/>
            <person name="Armbrust E.V."/>
            <person name="Bowler C."/>
            <person name="Green B."/>
            <person name="Moulton V."/>
            <person name="Van Oosterhout C."/>
            <person name="Grigoriev I."/>
        </authorList>
    </citation>
    <scope>NUCLEOTIDE SEQUENCE [LARGE SCALE GENOMIC DNA]</scope>
    <source>
        <strain evidence="3 4">CCMP1102</strain>
    </source>
</reference>
<organism evidence="3 4">
    <name type="scientific">Fragilariopsis cylindrus CCMP1102</name>
    <dbReference type="NCBI Taxonomy" id="635003"/>
    <lineage>
        <taxon>Eukaryota</taxon>
        <taxon>Sar</taxon>
        <taxon>Stramenopiles</taxon>
        <taxon>Ochrophyta</taxon>
        <taxon>Bacillariophyta</taxon>
        <taxon>Bacillariophyceae</taxon>
        <taxon>Bacillariophycidae</taxon>
        <taxon>Bacillariales</taxon>
        <taxon>Bacillariaceae</taxon>
        <taxon>Fragilariopsis</taxon>
    </lineage>
</organism>
<evidence type="ECO:0000256" key="2">
    <source>
        <dbReference type="SAM" id="SignalP"/>
    </source>
</evidence>
<sequence length="341" mass="36587">MSSALLNTTILWMMLVISAEAFMAPNPTTTTTSAFTTTATTTSISVPRISSSPSISKSSSLSMMGIPDVPEGLVRDVLTTLVLAGGLIPALISSNGAMFTALSGRKGYLKEGEEPNKNVETYENFDPNNTFDPTMGDPKNQKYREYVISSGATGPELDNSQFLFSADDIPLVDIIAILGRIDDVDSVADWKDLPSTKRGTEISLNPPMWLPRKAFKVNIRKNKFLGWPNDLKTGLPVGGEQLKLAEEKRISKKDATIGDAALDAVFDSWSWGASIATPDKVANTLKIAKPVPGANEVDLDAFVGAAIRGRSNTAFAALSFVIIQIIVFGVLFIGPLIKNLT</sequence>